<dbReference type="Pfam" id="PF07715">
    <property type="entry name" value="Plug"/>
    <property type="match status" value="1"/>
</dbReference>
<keyword evidence="7 17" id="KW-0732">Signal</keyword>
<dbReference type="InterPro" id="IPR037066">
    <property type="entry name" value="Plug_dom_sf"/>
</dbReference>
<evidence type="ECO:0000256" key="12">
    <source>
        <dbReference type="ARBA" id="ARBA00023170"/>
    </source>
</evidence>
<gene>
    <name evidence="20" type="ORF">ACFQPC_12255</name>
</gene>
<proteinExistence type="inferred from homology"/>
<evidence type="ECO:0000256" key="8">
    <source>
        <dbReference type="ARBA" id="ARBA00023004"/>
    </source>
</evidence>
<keyword evidence="5" id="KW-0410">Iron transport</keyword>
<evidence type="ECO:0000313" key="20">
    <source>
        <dbReference type="EMBL" id="MFC7288815.1"/>
    </source>
</evidence>
<keyword evidence="13 14" id="KW-0998">Cell outer membrane</keyword>
<dbReference type="Gene3D" id="2.40.170.20">
    <property type="entry name" value="TonB-dependent receptor, beta-barrel domain"/>
    <property type="match status" value="1"/>
</dbReference>
<dbReference type="InterPro" id="IPR010105">
    <property type="entry name" value="TonB_sidphr_rcpt"/>
</dbReference>
<feature type="short sequence motif" description="TonB C-terminal box" evidence="15">
    <location>
        <begin position="692"/>
        <end position="709"/>
    </location>
</feature>
<dbReference type="PANTHER" id="PTHR32552">
    <property type="entry name" value="FERRICHROME IRON RECEPTOR-RELATED"/>
    <property type="match status" value="1"/>
</dbReference>
<dbReference type="PANTHER" id="PTHR32552:SF82">
    <property type="entry name" value="FCUA PROTEIN"/>
    <property type="match status" value="1"/>
</dbReference>
<evidence type="ECO:0000313" key="21">
    <source>
        <dbReference type="Proteomes" id="UP001596542"/>
    </source>
</evidence>
<dbReference type="RefSeq" id="WP_382272223.1">
    <property type="nucleotide sequence ID" value="NZ_JBHTBU010000002.1"/>
</dbReference>
<feature type="domain" description="TonB-dependent receptor plug" evidence="19">
    <location>
        <begin position="68"/>
        <end position="161"/>
    </location>
</feature>
<evidence type="ECO:0000256" key="6">
    <source>
        <dbReference type="ARBA" id="ARBA00022692"/>
    </source>
</evidence>
<evidence type="ECO:0000256" key="1">
    <source>
        <dbReference type="ARBA" id="ARBA00004571"/>
    </source>
</evidence>
<keyword evidence="10 16" id="KW-0798">TonB box</keyword>
<dbReference type="PROSITE" id="PS01156">
    <property type="entry name" value="TONB_DEPENDENT_REC_2"/>
    <property type="match status" value="1"/>
</dbReference>
<evidence type="ECO:0000256" key="7">
    <source>
        <dbReference type="ARBA" id="ARBA00022729"/>
    </source>
</evidence>
<comment type="caution">
    <text evidence="20">The sequence shown here is derived from an EMBL/GenBank/DDBJ whole genome shotgun (WGS) entry which is preliminary data.</text>
</comment>
<evidence type="ECO:0000256" key="17">
    <source>
        <dbReference type="SAM" id="SignalP"/>
    </source>
</evidence>
<feature type="domain" description="TonB-dependent receptor-like beta-barrel" evidence="18">
    <location>
        <begin position="243"/>
        <end position="668"/>
    </location>
</feature>
<dbReference type="PROSITE" id="PS52016">
    <property type="entry name" value="TONB_DEPENDENT_REC_3"/>
    <property type="match status" value="1"/>
</dbReference>
<keyword evidence="9" id="KW-0406">Ion transport</keyword>
<feature type="chain" id="PRO_5045103483" evidence="17">
    <location>
        <begin position="34"/>
        <end position="709"/>
    </location>
</feature>
<organism evidence="20 21">
    <name type="scientific">Herminiimonas glaciei</name>
    <dbReference type="NCBI Taxonomy" id="523788"/>
    <lineage>
        <taxon>Bacteria</taxon>
        <taxon>Pseudomonadati</taxon>
        <taxon>Pseudomonadota</taxon>
        <taxon>Betaproteobacteria</taxon>
        <taxon>Burkholderiales</taxon>
        <taxon>Oxalobacteraceae</taxon>
        <taxon>Herminiimonas</taxon>
    </lineage>
</organism>
<accession>A0ABW2ID63</accession>
<keyword evidence="11 14" id="KW-0472">Membrane</keyword>
<evidence type="ECO:0000256" key="15">
    <source>
        <dbReference type="PROSITE-ProRule" id="PRU10144"/>
    </source>
</evidence>
<keyword evidence="8" id="KW-0408">Iron</keyword>
<evidence type="ECO:0000256" key="3">
    <source>
        <dbReference type="ARBA" id="ARBA00022448"/>
    </source>
</evidence>
<keyword evidence="6 14" id="KW-0812">Transmembrane</keyword>
<comment type="similarity">
    <text evidence="2 14 16">Belongs to the TonB-dependent receptor family.</text>
</comment>
<evidence type="ECO:0000256" key="4">
    <source>
        <dbReference type="ARBA" id="ARBA00022452"/>
    </source>
</evidence>
<dbReference type="InterPro" id="IPR000531">
    <property type="entry name" value="Beta-barrel_TonB"/>
</dbReference>
<evidence type="ECO:0000256" key="11">
    <source>
        <dbReference type="ARBA" id="ARBA00023136"/>
    </source>
</evidence>
<dbReference type="Gene3D" id="2.170.130.10">
    <property type="entry name" value="TonB-dependent receptor, plug domain"/>
    <property type="match status" value="1"/>
</dbReference>
<evidence type="ECO:0000256" key="2">
    <source>
        <dbReference type="ARBA" id="ARBA00009810"/>
    </source>
</evidence>
<evidence type="ECO:0000256" key="9">
    <source>
        <dbReference type="ARBA" id="ARBA00023065"/>
    </source>
</evidence>
<dbReference type="InterPro" id="IPR012910">
    <property type="entry name" value="Plug_dom"/>
</dbReference>
<evidence type="ECO:0000256" key="13">
    <source>
        <dbReference type="ARBA" id="ARBA00023237"/>
    </source>
</evidence>
<evidence type="ECO:0000259" key="18">
    <source>
        <dbReference type="Pfam" id="PF00593"/>
    </source>
</evidence>
<comment type="subcellular location">
    <subcellularLocation>
        <location evidence="1 14">Cell outer membrane</location>
        <topology evidence="1 14">Multi-pass membrane protein</topology>
    </subcellularLocation>
</comment>
<keyword evidence="3 14" id="KW-0813">Transport</keyword>
<dbReference type="Proteomes" id="UP001596542">
    <property type="component" value="Unassembled WGS sequence"/>
</dbReference>
<dbReference type="InterPro" id="IPR039426">
    <property type="entry name" value="TonB-dep_rcpt-like"/>
</dbReference>
<dbReference type="Pfam" id="PF00593">
    <property type="entry name" value="TonB_dep_Rec_b-barrel"/>
    <property type="match status" value="1"/>
</dbReference>
<evidence type="ECO:0000256" key="5">
    <source>
        <dbReference type="ARBA" id="ARBA00022496"/>
    </source>
</evidence>
<sequence>MKIQTNTPYIARRATGMTVLALAVASVFLPAHAEDKAAVLEAVDVVATGAPAYKTETANIGPLGEKSVLDTPYAINVIPAELLENQQLKSVREAFRYMPSVQGENIRPQTRGLQAGVVQNTRIDGMNIAATTDYPIEQFDRIEVLNGLAGALYGPASPAGTFNYVLKRPTETPLRRFSVGYASQGSGSVTADISDRFGEDKRFGFRVNLLDEGGESYVDRSKLDRKLASLAFDVQLTSDTKLETNVSRYHYTSKGLPGTFELGTGVVYPTAPDPKRVGYGQPFAGDDNVTETYSARIKHRLNQNWNLTAGILKQSSDRASTVPTNTLTNNAGAYSVKVATTTFSLDEILSYTLALNGRVNAAGMTHDVVVSTTGFEWDRYTPYTTGAITLGTSNLNNPTVFNQPGNIPNFKNRYKAQTTRQQAITVGDTIGFNEQWSAGLFLSQSWIDQYGSNPNGTVAPAKSYNDGGLSSNATISYKPQKNMTVYASYADSLQQGDTSGAITLAPYRSKQWELGYKLAYEKLNFGAALFQIERPFAFAPAGGVFAVQGDQRNRGLELTANGALTRDLTLYAGLTYLDPRLLNTASATPTNKQIMGLPRIAGNILLDYRIAAVPGLAVNLNVSHLGSREGNSANTYKVDGYTVADLGARYSTLLMGRPTTWRIAINNVTDERYWANITPSGQNGYTGTGAGTGTLGAPRTIRATMQMDF</sequence>
<evidence type="ECO:0000259" key="19">
    <source>
        <dbReference type="Pfam" id="PF07715"/>
    </source>
</evidence>
<dbReference type="InterPro" id="IPR036942">
    <property type="entry name" value="Beta-barrel_TonB_sf"/>
</dbReference>
<dbReference type="SUPFAM" id="SSF56935">
    <property type="entry name" value="Porins"/>
    <property type="match status" value="1"/>
</dbReference>
<dbReference type="CDD" id="cd01347">
    <property type="entry name" value="ligand_gated_channel"/>
    <property type="match status" value="1"/>
</dbReference>
<protein>
    <submittedName>
        <fullName evidence="20">TonB-dependent receptor</fullName>
    </submittedName>
</protein>
<dbReference type="InterPro" id="IPR010917">
    <property type="entry name" value="TonB_rcpt_CS"/>
</dbReference>
<evidence type="ECO:0000256" key="16">
    <source>
        <dbReference type="RuleBase" id="RU003357"/>
    </source>
</evidence>
<evidence type="ECO:0000256" key="10">
    <source>
        <dbReference type="ARBA" id="ARBA00023077"/>
    </source>
</evidence>
<dbReference type="NCBIfam" id="TIGR01783">
    <property type="entry name" value="TonB-siderophor"/>
    <property type="match status" value="1"/>
</dbReference>
<name>A0ABW2ID63_9BURK</name>
<feature type="signal peptide" evidence="17">
    <location>
        <begin position="1"/>
        <end position="33"/>
    </location>
</feature>
<dbReference type="EMBL" id="JBHTBU010000002">
    <property type="protein sequence ID" value="MFC7288815.1"/>
    <property type="molecule type" value="Genomic_DNA"/>
</dbReference>
<keyword evidence="21" id="KW-1185">Reference proteome</keyword>
<keyword evidence="4 14" id="KW-1134">Transmembrane beta strand</keyword>
<reference evidence="21" key="1">
    <citation type="journal article" date="2019" name="Int. J. Syst. Evol. Microbiol.">
        <title>The Global Catalogue of Microorganisms (GCM) 10K type strain sequencing project: providing services to taxonomists for standard genome sequencing and annotation.</title>
        <authorList>
            <consortium name="The Broad Institute Genomics Platform"/>
            <consortium name="The Broad Institute Genome Sequencing Center for Infectious Disease"/>
            <person name="Wu L."/>
            <person name="Ma J."/>
        </authorList>
    </citation>
    <scope>NUCLEOTIDE SEQUENCE [LARGE SCALE GENOMIC DNA]</scope>
    <source>
        <strain evidence="21">KACC 12508</strain>
    </source>
</reference>
<evidence type="ECO:0000256" key="14">
    <source>
        <dbReference type="PROSITE-ProRule" id="PRU01360"/>
    </source>
</evidence>
<keyword evidence="12 20" id="KW-0675">Receptor</keyword>